<organism evidence="12 13">
    <name type="scientific">Actinoplanes teichomyceticus</name>
    <dbReference type="NCBI Taxonomy" id="1867"/>
    <lineage>
        <taxon>Bacteria</taxon>
        <taxon>Bacillati</taxon>
        <taxon>Actinomycetota</taxon>
        <taxon>Actinomycetes</taxon>
        <taxon>Micromonosporales</taxon>
        <taxon>Micromonosporaceae</taxon>
        <taxon>Actinoplanes</taxon>
    </lineage>
</organism>
<dbReference type="PROSITE" id="PS50109">
    <property type="entry name" value="HIS_KIN"/>
    <property type="match status" value="1"/>
</dbReference>
<dbReference type="SMART" id="SM00086">
    <property type="entry name" value="PAC"/>
    <property type="match status" value="1"/>
</dbReference>
<accession>A0A561VM49</accession>
<dbReference type="CDD" id="cd00082">
    <property type="entry name" value="HisKA"/>
    <property type="match status" value="1"/>
</dbReference>
<dbReference type="InterPro" id="IPR036097">
    <property type="entry name" value="HisK_dim/P_sf"/>
</dbReference>
<dbReference type="SMART" id="SM00388">
    <property type="entry name" value="HisKA"/>
    <property type="match status" value="1"/>
</dbReference>
<evidence type="ECO:0000259" key="11">
    <source>
        <dbReference type="PROSITE" id="PS50113"/>
    </source>
</evidence>
<proteinExistence type="predicted"/>
<dbReference type="PRINTS" id="PR00344">
    <property type="entry name" value="BCTRLSENSOR"/>
</dbReference>
<feature type="coiled-coil region" evidence="8">
    <location>
        <begin position="350"/>
        <end position="380"/>
    </location>
</feature>
<dbReference type="NCBIfam" id="TIGR00229">
    <property type="entry name" value="sensory_box"/>
    <property type="match status" value="1"/>
</dbReference>
<dbReference type="GO" id="GO:0005886">
    <property type="term" value="C:plasma membrane"/>
    <property type="evidence" value="ECO:0007669"/>
    <property type="project" value="UniProtKB-SubCell"/>
</dbReference>
<dbReference type="PANTHER" id="PTHR43304:SF1">
    <property type="entry name" value="PAC DOMAIN-CONTAINING PROTEIN"/>
    <property type="match status" value="1"/>
</dbReference>
<dbReference type="Pfam" id="PF00512">
    <property type="entry name" value="HisKA"/>
    <property type="match status" value="1"/>
</dbReference>
<dbReference type="OrthoDB" id="5241402at2"/>
<dbReference type="Gene3D" id="1.10.287.130">
    <property type="match status" value="1"/>
</dbReference>
<dbReference type="InterPro" id="IPR000700">
    <property type="entry name" value="PAS-assoc_C"/>
</dbReference>
<dbReference type="EMBL" id="VIWY01000005">
    <property type="protein sequence ID" value="TWG12667.1"/>
    <property type="molecule type" value="Genomic_DNA"/>
</dbReference>
<comment type="caution">
    <text evidence="12">The sequence shown here is derived from an EMBL/GenBank/DDBJ whole genome shotgun (WGS) entry which is preliminary data.</text>
</comment>
<evidence type="ECO:0000259" key="10">
    <source>
        <dbReference type="PROSITE" id="PS50112"/>
    </source>
</evidence>
<dbReference type="InterPro" id="IPR029032">
    <property type="entry name" value="AhpD-like"/>
</dbReference>
<dbReference type="GO" id="GO:0000155">
    <property type="term" value="F:phosphorelay sensor kinase activity"/>
    <property type="evidence" value="ECO:0007669"/>
    <property type="project" value="InterPro"/>
</dbReference>
<dbReference type="InterPro" id="IPR052162">
    <property type="entry name" value="Sensor_kinase/Photoreceptor"/>
</dbReference>
<dbReference type="FunFam" id="3.30.565.10:FF:000006">
    <property type="entry name" value="Sensor histidine kinase WalK"/>
    <property type="match status" value="1"/>
</dbReference>
<dbReference type="Gene3D" id="3.30.565.10">
    <property type="entry name" value="Histidine kinase-like ATPase, C-terminal domain"/>
    <property type="match status" value="1"/>
</dbReference>
<dbReference type="SUPFAM" id="SSF47384">
    <property type="entry name" value="Homodimeric domain of signal transducing histidine kinase"/>
    <property type="match status" value="1"/>
</dbReference>
<dbReference type="PROSITE" id="PS50113">
    <property type="entry name" value="PAC"/>
    <property type="match status" value="1"/>
</dbReference>
<evidence type="ECO:0000313" key="13">
    <source>
        <dbReference type="Proteomes" id="UP000320239"/>
    </source>
</evidence>
<feature type="domain" description="PAS" evidence="10">
    <location>
        <begin position="236"/>
        <end position="306"/>
    </location>
</feature>
<gene>
    <name evidence="12" type="ORF">FHX34_105534</name>
</gene>
<dbReference type="InterPro" id="IPR001610">
    <property type="entry name" value="PAC"/>
</dbReference>
<dbReference type="Pfam" id="PF02518">
    <property type="entry name" value="HATPase_c"/>
    <property type="match status" value="1"/>
</dbReference>
<dbReference type="CDD" id="cd00130">
    <property type="entry name" value="PAS"/>
    <property type="match status" value="1"/>
</dbReference>
<comment type="catalytic activity">
    <reaction evidence="1">
        <text>ATP + protein L-histidine = ADP + protein N-phospho-L-histidine.</text>
        <dbReference type="EC" id="2.7.13.3"/>
    </reaction>
</comment>
<feature type="domain" description="Histidine kinase" evidence="9">
    <location>
        <begin position="380"/>
        <end position="592"/>
    </location>
</feature>
<dbReference type="InterPro" id="IPR036890">
    <property type="entry name" value="HATPase_C_sf"/>
</dbReference>
<dbReference type="EC" id="2.7.13.3" evidence="3"/>
<keyword evidence="5" id="KW-0808">Transferase</keyword>
<name>A0A561VM49_ACTTI</name>
<dbReference type="SMART" id="SM00091">
    <property type="entry name" value="PAS"/>
    <property type="match status" value="1"/>
</dbReference>
<feature type="domain" description="PAC" evidence="11">
    <location>
        <begin position="310"/>
        <end position="362"/>
    </location>
</feature>
<dbReference type="Proteomes" id="UP000320239">
    <property type="component" value="Unassembled WGS sequence"/>
</dbReference>
<keyword evidence="4" id="KW-0597">Phosphoprotein</keyword>
<dbReference type="CDD" id="cd00075">
    <property type="entry name" value="HATPase"/>
    <property type="match status" value="1"/>
</dbReference>
<dbReference type="SUPFAM" id="SSF55874">
    <property type="entry name" value="ATPase domain of HSP90 chaperone/DNA topoisomerase II/histidine kinase"/>
    <property type="match status" value="1"/>
</dbReference>
<evidence type="ECO:0000256" key="8">
    <source>
        <dbReference type="SAM" id="Coils"/>
    </source>
</evidence>
<evidence type="ECO:0000313" key="12">
    <source>
        <dbReference type="EMBL" id="TWG12667.1"/>
    </source>
</evidence>
<evidence type="ECO:0000259" key="9">
    <source>
        <dbReference type="PROSITE" id="PS50109"/>
    </source>
</evidence>
<evidence type="ECO:0000256" key="4">
    <source>
        <dbReference type="ARBA" id="ARBA00022553"/>
    </source>
</evidence>
<dbReference type="InterPro" id="IPR013655">
    <property type="entry name" value="PAS_fold_3"/>
</dbReference>
<keyword evidence="7" id="KW-0902">Two-component regulatory system</keyword>
<keyword evidence="6" id="KW-0418">Kinase</keyword>
<dbReference type="Pfam" id="PF08447">
    <property type="entry name" value="PAS_3"/>
    <property type="match status" value="1"/>
</dbReference>
<evidence type="ECO:0000256" key="6">
    <source>
        <dbReference type="ARBA" id="ARBA00022777"/>
    </source>
</evidence>
<evidence type="ECO:0000256" key="7">
    <source>
        <dbReference type="ARBA" id="ARBA00023012"/>
    </source>
</evidence>
<dbReference type="SUPFAM" id="SSF55785">
    <property type="entry name" value="PYP-like sensor domain (PAS domain)"/>
    <property type="match status" value="1"/>
</dbReference>
<evidence type="ECO:0000256" key="1">
    <source>
        <dbReference type="ARBA" id="ARBA00000085"/>
    </source>
</evidence>
<dbReference type="RefSeq" id="WP_122978780.1">
    <property type="nucleotide sequence ID" value="NZ_BOMX01000088.1"/>
</dbReference>
<reference evidence="12 13" key="1">
    <citation type="submission" date="2019-06" db="EMBL/GenBank/DDBJ databases">
        <title>Sequencing the genomes of 1000 actinobacteria strains.</title>
        <authorList>
            <person name="Klenk H.-P."/>
        </authorList>
    </citation>
    <scope>NUCLEOTIDE SEQUENCE [LARGE SCALE GENOMIC DNA]</scope>
    <source>
        <strain evidence="12 13">DSM 43866</strain>
    </source>
</reference>
<dbReference type="InterPro" id="IPR035965">
    <property type="entry name" value="PAS-like_dom_sf"/>
</dbReference>
<dbReference type="InterPro" id="IPR000014">
    <property type="entry name" value="PAS"/>
</dbReference>
<evidence type="ECO:0000256" key="2">
    <source>
        <dbReference type="ARBA" id="ARBA00004236"/>
    </source>
</evidence>
<evidence type="ECO:0000256" key="5">
    <source>
        <dbReference type="ARBA" id="ARBA00022679"/>
    </source>
</evidence>
<dbReference type="SUPFAM" id="SSF69118">
    <property type="entry name" value="AhpD-like"/>
    <property type="match status" value="1"/>
</dbReference>
<dbReference type="PROSITE" id="PS50112">
    <property type="entry name" value="PAS"/>
    <property type="match status" value="1"/>
</dbReference>
<dbReference type="PANTHER" id="PTHR43304">
    <property type="entry name" value="PHYTOCHROME-LIKE PROTEIN CPH1"/>
    <property type="match status" value="1"/>
</dbReference>
<keyword evidence="13" id="KW-1185">Reference proteome</keyword>
<dbReference type="InterPro" id="IPR003661">
    <property type="entry name" value="HisK_dim/P_dom"/>
</dbReference>
<comment type="subcellular location">
    <subcellularLocation>
        <location evidence="2">Cell membrane</location>
    </subcellularLocation>
</comment>
<dbReference type="InterPro" id="IPR003594">
    <property type="entry name" value="HATPase_dom"/>
</dbReference>
<dbReference type="SMART" id="SM00387">
    <property type="entry name" value="HATPase_c"/>
    <property type="match status" value="1"/>
</dbReference>
<keyword evidence="8" id="KW-0175">Coiled coil</keyword>
<dbReference type="InterPro" id="IPR004358">
    <property type="entry name" value="Sig_transdc_His_kin-like_C"/>
</dbReference>
<evidence type="ECO:0000256" key="3">
    <source>
        <dbReference type="ARBA" id="ARBA00012438"/>
    </source>
</evidence>
<dbReference type="Gene3D" id="3.30.450.20">
    <property type="entry name" value="PAS domain"/>
    <property type="match status" value="1"/>
</dbReference>
<protein>
    <recommendedName>
        <fullName evidence="3">histidine kinase</fullName>
        <ecNumber evidence="3">2.7.13.3</ecNumber>
    </recommendedName>
</protein>
<dbReference type="InterPro" id="IPR005467">
    <property type="entry name" value="His_kinase_dom"/>
</dbReference>
<sequence length="612" mass="66799">MVGIAGRSIDQIRAEIEDRFGFFPPFFTPALDRAATLDNLWQQTLRSYIDNTLPSLWLEQLFAVLSRYCDVPYCLVCHSCALRPLGMDATAILRLLDGPGGLPDPEEAATVLTAAPADLAGWAQPGPVADAAMRATVSLFLRDGDRDTLAPLLRRVVPAADMDQLVMFLGYVTTCLEWVEAHPELSVEADLRAMTHLGPLLAEQPALGRFFADYTRRRRTAMAGREAVLAERVAQADRRFTLAFDHAPIGMALVGLGGTFLRVNESLCRMLGRSADILAVTTFAELTHPDDLPDSLRCFSQMIVGDIGAYQADKRYRHADGGWITVQISAALLRAGDGSPLQFVTLIEDVSESRAQAARLEAANAELQRSNRDLEQFAAMAAHELKGPLAVVAGLADFLVDDIPDDAPECRHTATRIAAAATRMTTFVDDLLAYARAGTEELRVQWVDVDAMLREILAEMGPHLQAGHTRVRLGHLGGVWAHPTHLRQVFVNLISNAVKYTAPGSRPTVEITVVEYDDDVVYTIADSGLGVPADARETIFDMFHREHRHAAAGTGVGLAICHRIIERHGGRIWVEARPGGGSLFRIRLPRYPTTGATPRGRVAARARGAADR</sequence>
<dbReference type="AlphaFoldDB" id="A0A561VM49"/>